<reference evidence="1" key="1">
    <citation type="submission" date="2020-05" db="EMBL/GenBank/DDBJ databases">
        <authorList>
            <person name="Chiriac C."/>
            <person name="Salcher M."/>
            <person name="Ghai R."/>
            <person name="Kavagutti S V."/>
        </authorList>
    </citation>
    <scope>NUCLEOTIDE SEQUENCE</scope>
</reference>
<proteinExistence type="predicted"/>
<organism evidence="1">
    <name type="scientific">uncultured Caudovirales phage</name>
    <dbReference type="NCBI Taxonomy" id="2100421"/>
    <lineage>
        <taxon>Viruses</taxon>
        <taxon>Duplodnaviria</taxon>
        <taxon>Heunggongvirae</taxon>
        <taxon>Uroviricota</taxon>
        <taxon>Caudoviricetes</taxon>
        <taxon>Peduoviridae</taxon>
        <taxon>Maltschvirus</taxon>
        <taxon>Maltschvirus maltsch</taxon>
    </lineage>
</organism>
<evidence type="ECO:0000313" key="1">
    <source>
        <dbReference type="EMBL" id="CAB5222765.1"/>
    </source>
</evidence>
<name>A0A6J7X0T9_9CAUD</name>
<sequence>MSVMDYANAIASIESAGSGDYAALGPITKKGNRAYGRYQVMDFNIGPWTEKYLGRRMTPEEFLASPEAQDKVFAGEFGSYVQKYGNPQDAASAWFTGRPLSEGGNRSDILGTTGNVYVDKFNRALGMGGSPMPGPTTAFGPGTPMASAQPMMQPTMQPADPFEDMGVLSRLAASRGIAQDAEAAPIMNLFNILTQKKDPRVAEAAKARGGFFGLLGG</sequence>
<accession>A0A6J7X0T9</accession>
<gene>
    <name evidence="1" type="ORF">UFOVP373_30</name>
</gene>
<protein>
    <submittedName>
        <fullName evidence="1">Uncharacterized protein</fullName>
    </submittedName>
</protein>
<dbReference type="EMBL" id="LR798304">
    <property type="protein sequence ID" value="CAB5222765.1"/>
    <property type="molecule type" value="Genomic_DNA"/>
</dbReference>